<protein>
    <recommendedName>
        <fullName evidence="9">Acetylglutamate kinase</fullName>
        <ecNumber evidence="9">2.7.2.8</ecNumber>
    </recommendedName>
    <alternativeName>
        <fullName evidence="9">N-acetyl-L-glutamate 5-phosphotransferase</fullName>
    </alternativeName>
    <alternativeName>
        <fullName evidence="9">NAG kinase</fullName>
        <shortName evidence="9">NAGK</shortName>
    </alternativeName>
</protein>
<comment type="caution">
    <text evidence="11">The sequence shown here is derived from an EMBL/GenBank/DDBJ whole genome shotgun (WGS) entry which is preliminary data.</text>
</comment>
<keyword evidence="9" id="KW-0963">Cytoplasm</keyword>
<evidence type="ECO:0000259" key="10">
    <source>
        <dbReference type="Pfam" id="PF00696"/>
    </source>
</evidence>
<dbReference type="InterPro" id="IPR004662">
    <property type="entry name" value="AcgluKinase_fam"/>
</dbReference>
<dbReference type="PANTHER" id="PTHR23342:SF0">
    <property type="entry name" value="N-ACETYLGLUTAMATE SYNTHASE, MITOCHONDRIAL"/>
    <property type="match status" value="1"/>
</dbReference>
<evidence type="ECO:0000313" key="12">
    <source>
        <dbReference type="Proteomes" id="UP000322524"/>
    </source>
</evidence>
<dbReference type="UniPathway" id="UPA00068">
    <property type="reaction ID" value="UER00107"/>
</dbReference>
<evidence type="ECO:0000256" key="7">
    <source>
        <dbReference type="ARBA" id="ARBA00022840"/>
    </source>
</evidence>
<dbReference type="PIRSF" id="PIRSF000728">
    <property type="entry name" value="NAGK"/>
    <property type="match status" value="1"/>
</dbReference>
<dbReference type="FunFam" id="3.40.1160.10:FF:000004">
    <property type="entry name" value="Acetylglutamate kinase"/>
    <property type="match status" value="1"/>
</dbReference>
<evidence type="ECO:0000256" key="3">
    <source>
        <dbReference type="ARBA" id="ARBA00022605"/>
    </source>
</evidence>
<keyword evidence="4 9" id="KW-0808">Transferase</keyword>
<evidence type="ECO:0000256" key="1">
    <source>
        <dbReference type="ARBA" id="ARBA00004828"/>
    </source>
</evidence>
<evidence type="ECO:0000313" key="11">
    <source>
        <dbReference type="EMBL" id="TYS62628.1"/>
    </source>
</evidence>
<dbReference type="Proteomes" id="UP000322524">
    <property type="component" value="Unassembled WGS sequence"/>
</dbReference>
<accession>A0A5D4SKF1</accession>
<comment type="pathway">
    <text evidence="1 9">Amino-acid biosynthesis; L-arginine biosynthesis; N(2)-acetyl-L-ornithine from L-glutamate: step 2/4.</text>
</comment>
<dbReference type="EC" id="2.7.2.8" evidence="9"/>
<keyword evidence="3 9" id="KW-0028">Amino-acid biosynthesis</keyword>
<evidence type="ECO:0000256" key="2">
    <source>
        <dbReference type="ARBA" id="ARBA00022571"/>
    </source>
</evidence>
<dbReference type="GO" id="GO:0003991">
    <property type="term" value="F:acetylglutamate kinase activity"/>
    <property type="evidence" value="ECO:0007669"/>
    <property type="project" value="UniProtKB-UniRule"/>
</dbReference>
<dbReference type="Pfam" id="PF00696">
    <property type="entry name" value="AA_kinase"/>
    <property type="match status" value="1"/>
</dbReference>
<dbReference type="SUPFAM" id="SSF53633">
    <property type="entry name" value="Carbamate kinase-like"/>
    <property type="match status" value="1"/>
</dbReference>
<evidence type="ECO:0000256" key="6">
    <source>
        <dbReference type="ARBA" id="ARBA00022777"/>
    </source>
</evidence>
<comment type="catalytic activity">
    <reaction evidence="8 9">
        <text>N-acetyl-L-glutamate + ATP = N-acetyl-L-glutamyl 5-phosphate + ADP</text>
        <dbReference type="Rhea" id="RHEA:14629"/>
        <dbReference type="ChEBI" id="CHEBI:30616"/>
        <dbReference type="ChEBI" id="CHEBI:44337"/>
        <dbReference type="ChEBI" id="CHEBI:57936"/>
        <dbReference type="ChEBI" id="CHEBI:456216"/>
        <dbReference type="EC" id="2.7.2.8"/>
    </reaction>
</comment>
<dbReference type="OrthoDB" id="9803155at2"/>
<dbReference type="GO" id="GO:0005737">
    <property type="term" value="C:cytoplasm"/>
    <property type="evidence" value="ECO:0007669"/>
    <property type="project" value="UniProtKB-SubCell"/>
</dbReference>
<dbReference type="GO" id="GO:0005524">
    <property type="term" value="F:ATP binding"/>
    <property type="evidence" value="ECO:0007669"/>
    <property type="project" value="UniProtKB-UniRule"/>
</dbReference>
<dbReference type="PANTHER" id="PTHR23342">
    <property type="entry name" value="N-ACETYLGLUTAMATE SYNTHASE"/>
    <property type="match status" value="1"/>
</dbReference>
<reference evidence="11 12" key="1">
    <citation type="submission" date="2019-08" db="EMBL/GenBank/DDBJ databases">
        <title>Bacillus genomes from the desert of Cuatro Cienegas, Coahuila.</title>
        <authorList>
            <person name="Olmedo-Alvarez G."/>
        </authorList>
    </citation>
    <scope>NUCLEOTIDE SEQUENCE [LARGE SCALE GENOMIC DNA]</scope>
    <source>
        <strain evidence="11 12">CH28_1T</strain>
    </source>
</reference>
<feature type="site" description="Transition state stabilizer" evidence="9">
    <location>
        <position position="215"/>
    </location>
</feature>
<gene>
    <name evidence="9 11" type="primary">argB</name>
    <name evidence="11" type="ORF">FZC76_20230</name>
</gene>
<dbReference type="EMBL" id="VTEV01000011">
    <property type="protein sequence ID" value="TYS62628.1"/>
    <property type="molecule type" value="Genomic_DNA"/>
</dbReference>
<keyword evidence="7 9" id="KW-0067">ATP-binding</keyword>
<keyword evidence="2 9" id="KW-0055">Arginine biosynthesis</keyword>
<sequence>MKILVIKCGGSTIEKLSTSFFTELVGLKNKHQIQPIVVHGGGPSISSILSSLHVKTTFVNGLRKTTESVLEVVEMVLSGSTNKHLVRQIMKAGGNAMGLSGVDGKFLIAEPIANAEELGLVGEIVDVNKELLLPIMQQGIIPIISPVAVDTDGQHYNINADMAAAAVATAFRAPLCMITDVDGVLVGDSVASKLSDIEVYGLIDSNQITGGMIPKVEAAIQCLSKGVSKIGIINGTTCDALTHFALNHTCAGTSFYLKEVMEKSV</sequence>
<evidence type="ECO:0000256" key="5">
    <source>
        <dbReference type="ARBA" id="ARBA00022741"/>
    </source>
</evidence>
<dbReference type="HAMAP" id="MF_00082">
    <property type="entry name" value="ArgB"/>
    <property type="match status" value="1"/>
</dbReference>
<keyword evidence="5 9" id="KW-0547">Nucleotide-binding</keyword>
<organism evidence="11 12">
    <name type="scientific">Sutcliffiella horikoshii</name>
    <dbReference type="NCBI Taxonomy" id="79883"/>
    <lineage>
        <taxon>Bacteria</taxon>
        <taxon>Bacillati</taxon>
        <taxon>Bacillota</taxon>
        <taxon>Bacilli</taxon>
        <taxon>Bacillales</taxon>
        <taxon>Bacillaceae</taxon>
        <taxon>Sutcliffiella</taxon>
    </lineage>
</organism>
<dbReference type="InterPro" id="IPR036393">
    <property type="entry name" value="AceGlu_kinase-like_sf"/>
</dbReference>
<dbReference type="STRING" id="79883.GCA_001636495_02755"/>
<feature type="binding site" evidence="9">
    <location>
        <position position="157"/>
    </location>
    <ligand>
        <name>substrate</name>
    </ligand>
</feature>
<dbReference type="Gene3D" id="3.40.1160.10">
    <property type="entry name" value="Acetylglutamate kinase-like"/>
    <property type="match status" value="1"/>
</dbReference>
<name>A0A5D4SKF1_9BACI</name>
<comment type="similarity">
    <text evidence="9">Belongs to the acetylglutamate kinase family. ArgB subfamily.</text>
</comment>
<dbReference type="InterPro" id="IPR001048">
    <property type="entry name" value="Asp/Glu/Uridylate_kinase"/>
</dbReference>
<evidence type="ECO:0000256" key="4">
    <source>
        <dbReference type="ARBA" id="ARBA00022679"/>
    </source>
</evidence>
<dbReference type="AlphaFoldDB" id="A0A5D4SKF1"/>
<keyword evidence="6 9" id="KW-0418">Kinase</keyword>
<feature type="site" description="Transition state stabilizer" evidence="9">
    <location>
        <position position="7"/>
    </location>
</feature>
<evidence type="ECO:0000256" key="8">
    <source>
        <dbReference type="ARBA" id="ARBA00048141"/>
    </source>
</evidence>
<dbReference type="InterPro" id="IPR037528">
    <property type="entry name" value="ArgB"/>
</dbReference>
<comment type="function">
    <text evidence="9">Catalyzes the ATP-dependent phosphorylation of N-acetyl-L-glutamate.</text>
</comment>
<feature type="domain" description="Aspartate/glutamate/uridylate kinase" evidence="10">
    <location>
        <begin position="2"/>
        <end position="234"/>
    </location>
</feature>
<dbReference type="CDD" id="cd04238">
    <property type="entry name" value="AAK_NAGK-like"/>
    <property type="match status" value="1"/>
</dbReference>
<evidence type="ECO:0000256" key="9">
    <source>
        <dbReference type="HAMAP-Rule" id="MF_00082"/>
    </source>
</evidence>
<dbReference type="NCBIfam" id="TIGR00761">
    <property type="entry name" value="argB"/>
    <property type="match status" value="1"/>
</dbReference>
<proteinExistence type="inferred from homology"/>
<feature type="binding site" evidence="9">
    <location>
        <begin position="41"/>
        <end position="42"/>
    </location>
    <ligand>
        <name>substrate</name>
    </ligand>
</feature>
<dbReference type="GO" id="GO:0042450">
    <property type="term" value="P:L-arginine biosynthetic process via ornithine"/>
    <property type="evidence" value="ECO:0007669"/>
    <property type="project" value="UniProtKB-UniRule"/>
</dbReference>
<comment type="subcellular location">
    <subcellularLocation>
        <location evidence="9">Cytoplasm</location>
    </subcellularLocation>
</comment>
<feature type="binding site" evidence="9">
    <location>
        <position position="63"/>
    </location>
    <ligand>
        <name>substrate</name>
    </ligand>
</feature>